<dbReference type="Proteomes" id="UP000004848">
    <property type="component" value="Unassembled WGS sequence"/>
</dbReference>
<gene>
    <name evidence="7" type="ORF">SIAM614_08758</name>
</gene>
<feature type="binding site" evidence="5">
    <location>
        <position position="226"/>
    </location>
    <ligand>
        <name>Zn(2+)</name>
        <dbReference type="ChEBI" id="CHEBI:29105"/>
    </ligand>
</feature>
<protein>
    <submittedName>
        <fullName evidence="7">Hly-III related proteins</fullName>
    </submittedName>
</protein>
<evidence type="ECO:0000256" key="2">
    <source>
        <dbReference type="ARBA" id="ARBA00022692"/>
    </source>
</evidence>
<dbReference type="Pfam" id="PF03006">
    <property type="entry name" value="HlyIII"/>
    <property type="match status" value="1"/>
</dbReference>
<evidence type="ECO:0000256" key="6">
    <source>
        <dbReference type="SAM" id="Phobius"/>
    </source>
</evidence>
<proteinExistence type="predicted"/>
<dbReference type="PANTHER" id="PTHR20855">
    <property type="entry name" value="ADIPOR/PROGESTIN RECEPTOR-RELATED"/>
    <property type="match status" value="1"/>
</dbReference>
<dbReference type="AlphaFoldDB" id="A0NLF9"/>
<feature type="transmembrane region" description="Helical" evidence="6">
    <location>
        <begin position="168"/>
        <end position="188"/>
    </location>
</feature>
<feature type="transmembrane region" description="Helical" evidence="6">
    <location>
        <begin position="114"/>
        <end position="135"/>
    </location>
</feature>
<dbReference type="GO" id="GO:0016020">
    <property type="term" value="C:membrane"/>
    <property type="evidence" value="ECO:0007669"/>
    <property type="project" value="UniProtKB-SubCell"/>
</dbReference>
<dbReference type="GO" id="GO:0046872">
    <property type="term" value="F:metal ion binding"/>
    <property type="evidence" value="ECO:0007669"/>
    <property type="project" value="UniProtKB-KW"/>
</dbReference>
<feature type="transmembrane region" description="Helical" evidence="6">
    <location>
        <begin position="83"/>
        <end position="102"/>
    </location>
</feature>
<sequence length="250" mass="26640">MLSGANLLRQIISTFNCDDLDNKAALQTTERNLMPTTRPQTFAEFVADGAVHVIGIGLGLTATVVLAVALWNAGDPARQVTVMIYAACLMAMLICSALYNMLAKDQKTGILRRLDHAAIFLMIAGTYTPLAAMIIGGWTGGVLLAVVWTGALAGAIVKLAHLTGLDRLTVPIYLALGWVVVFAINPLIEKASAFGFYMILAGGLLYTIGTAFYAWKRLPFQNAIWHAFVLAAAVCHFSAVFHDVALAGAA</sequence>
<feature type="transmembrane region" description="Helical" evidence="6">
    <location>
        <begin position="50"/>
        <end position="71"/>
    </location>
</feature>
<name>A0NLF9_ROSAI</name>
<keyword evidence="5" id="KW-0479">Metal-binding</keyword>
<evidence type="ECO:0000256" key="3">
    <source>
        <dbReference type="ARBA" id="ARBA00022989"/>
    </source>
</evidence>
<dbReference type="eggNOG" id="COG1272">
    <property type="taxonomic scope" value="Bacteria"/>
</dbReference>
<reference evidence="7 8" key="1">
    <citation type="submission" date="2006-05" db="EMBL/GenBank/DDBJ databases">
        <authorList>
            <person name="King G."/>
            <person name="Ferriera S."/>
            <person name="Johnson J."/>
            <person name="Kravitz S."/>
            <person name="Beeson K."/>
            <person name="Sutton G."/>
            <person name="Rogers Y.-H."/>
            <person name="Friedman R."/>
            <person name="Frazier M."/>
            <person name="Venter J.C."/>
        </authorList>
    </citation>
    <scope>NUCLEOTIDE SEQUENCE [LARGE SCALE GENOMIC DNA]</scope>
    <source>
        <strain evidence="8">ATCC 25650 / DSM 13394 / JCM 20685 / NBRC 16684 / NCIMB 2208 / IAM 12614 / B1</strain>
    </source>
</reference>
<feature type="transmembrane region" description="Helical" evidence="6">
    <location>
        <begin position="194"/>
        <end position="215"/>
    </location>
</feature>
<evidence type="ECO:0000313" key="8">
    <source>
        <dbReference type="Proteomes" id="UP000004848"/>
    </source>
</evidence>
<comment type="caution">
    <text evidence="7">The sequence shown here is derived from an EMBL/GenBank/DDBJ whole genome shotgun (WGS) entry which is preliminary data.</text>
</comment>
<comment type="subcellular location">
    <subcellularLocation>
        <location evidence="1">Membrane</location>
        <topology evidence="1">Multi-pass membrane protein</topology>
    </subcellularLocation>
</comment>
<keyword evidence="5" id="KW-0862">Zinc</keyword>
<evidence type="ECO:0000256" key="5">
    <source>
        <dbReference type="PIRSR" id="PIRSR604254-1"/>
    </source>
</evidence>
<feature type="transmembrane region" description="Helical" evidence="6">
    <location>
        <begin position="141"/>
        <end position="161"/>
    </location>
</feature>
<keyword evidence="3 6" id="KW-1133">Transmembrane helix</keyword>
<keyword evidence="2 6" id="KW-0812">Transmembrane</keyword>
<accession>A0NLF9</accession>
<evidence type="ECO:0000256" key="4">
    <source>
        <dbReference type="ARBA" id="ARBA00023136"/>
    </source>
</evidence>
<dbReference type="EMBL" id="AAUW01000001">
    <property type="protein sequence ID" value="EAV45904.1"/>
    <property type="molecule type" value="Genomic_DNA"/>
</dbReference>
<organism evidence="7 8">
    <name type="scientific">Roseibium aggregatum (strain ATCC 25650 / DSM 13394 / JCM 20685 / NBRC 16684 / NCIMB 2208 / IAM 12614 / B1)</name>
    <name type="common">Stappia aggregata</name>
    <dbReference type="NCBI Taxonomy" id="384765"/>
    <lineage>
        <taxon>Bacteria</taxon>
        <taxon>Pseudomonadati</taxon>
        <taxon>Pseudomonadota</taxon>
        <taxon>Alphaproteobacteria</taxon>
        <taxon>Hyphomicrobiales</taxon>
        <taxon>Stappiaceae</taxon>
        <taxon>Roseibium</taxon>
    </lineage>
</organism>
<dbReference type="PANTHER" id="PTHR20855:SF3">
    <property type="entry name" value="LD03007P"/>
    <property type="match status" value="1"/>
</dbReference>
<feature type="transmembrane region" description="Helical" evidence="6">
    <location>
        <begin position="227"/>
        <end position="249"/>
    </location>
</feature>
<evidence type="ECO:0000256" key="1">
    <source>
        <dbReference type="ARBA" id="ARBA00004141"/>
    </source>
</evidence>
<keyword evidence="4 6" id="KW-0472">Membrane</keyword>
<evidence type="ECO:0000313" key="7">
    <source>
        <dbReference type="EMBL" id="EAV45904.1"/>
    </source>
</evidence>
<dbReference type="InterPro" id="IPR004254">
    <property type="entry name" value="AdipoR/HlyIII-related"/>
</dbReference>